<dbReference type="InterPro" id="IPR039329">
    <property type="entry name" value="SIAE"/>
</dbReference>
<gene>
    <name evidence="1" type="ORF">S01H1_42993</name>
</gene>
<dbReference type="GO" id="GO:0005975">
    <property type="term" value="P:carbohydrate metabolic process"/>
    <property type="evidence" value="ECO:0007669"/>
    <property type="project" value="TreeGrafter"/>
</dbReference>
<proteinExistence type="predicted"/>
<name>X0UZ69_9ZZZZ</name>
<dbReference type="GO" id="GO:0001681">
    <property type="term" value="F:sialate O-acetylesterase activity"/>
    <property type="evidence" value="ECO:0007669"/>
    <property type="project" value="InterPro"/>
</dbReference>
<dbReference type="PROSITE" id="PS51257">
    <property type="entry name" value="PROKAR_LIPOPROTEIN"/>
    <property type="match status" value="1"/>
</dbReference>
<dbReference type="InterPro" id="IPR036514">
    <property type="entry name" value="SGNH_hydro_sf"/>
</dbReference>
<dbReference type="PANTHER" id="PTHR22901:SF0">
    <property type="entry name" value="SIALATE O-ACETYLESTERASE"/>
    <property type="match status" value="1"/>
</dbReference>
<dbReference type="Gene3D" id="2.60.40.10">
    <property type="entry name" value="Immunoglobulins"/>
    <property type="match status" value="1"/>
</dbReference>
<dbReference type="Gene3D" id="3.40.50.1110">
    <property type="entry name" value="SGNH hydrolase"/>
    <property type="match status" value="1"/>
</dbReference>
<organism evidence="1">
    <name type="scientific">marine sediment metagenome</name>
    <dbReference type="NCBI Taxonomy" id="412755"/>
    <lineage>
        <taxon>unclassified sequences</taxon>
        <taxon>metagenomes</taxon>
        <taxon>ecological metagenomes</taxon>
    </lineage>
</organism>
<dbReference type="EMBL" id="BARS01027364">
    <property type="protein sequence ID" value="GAG11125.1"/>
    <property type="molecule type" value="Genomic_DNA"/>
</dbReference>
<evidence type="ECO:0000313" key="1">
    <source>
        <dbReference type="EMBL" id="GAG11125.1"/>
    </source>
</evidence>
<comment type="caution">
    <text evidence="1">The sequence shown here is derived from an EMBL/GenBank/DDBJ whole genome shotgun (WGS) entry which is preliminary data.</text>
</comment>
<dbReference type="PANTHER" id="PTHR22901">
    <property type="entry name" value="SIALATE O-ACETYLESTERASE"/>
    <property type="match status" value="1"/>
</dbReference>
<dbReference type="SUPFAM" id="SSF52266">
    <property type="entry name" value="SGNH hydrolase"/>
    <property type="match status" value="1"/>
</dbReference>
<dbReference type="InterPro" id="IPR013783">
    <property type="entry name" value="Ig-like_fold"/>
</dbReference>
<accession>X0UZ69</accession>
<evidence type="ECO:0008006" key="2">
    <source>
        <dbReference type="Google" id="ProtNLM"/>
    </source>
</evidence>
<dbReference type="AlphaFoldDB" id="X0UZ69"/>
<feature type="non-terminal residue" evidence="1">
    <location>
        <position position="161"/>
    </location>
</feature>
<sequence length="161" mass="17310">MRRSTRLAMALLCVCLLAAVGCRQAAANVRLPAVFSDHMVLQQGIKIPVWGWADAGEKVTVTFTNRIRQATAVADSNGRWEVRLDPLPACGPHTMTVAGKNTITVSDILAGEVWVCSGQSNMQMSVRSSADAEAEIAAAKYPNIRLLTVARLTADEPQTDC</sequence>
<protein>
    <recommendedName>
        <fullName evidence="2">Sialate O-acetylesterase domain-containing protein</fullName>
    </recommendedName>
</protein>
<reference evidence="1" key="1">
    <citation type="journal article" date="2014" name="Front. Microbiol.">
        <title>High frequency of phylogenetically diverse reductive dehalogenase-homologous genes in deep subseafloor sedimentary metagenomes.</title>
        <authorList>
            <person name="Kawai M."/>
            <person name="Futagami T."/>
            <person name="Toyoda A."/>
            <person name="Takaki Y."/>
            <person name="Nishi S."/>
            <person name="Hori S."/>
            <person name="Arai W."/>
            <person name="Tsubouchi T."/>
            <person name="Morono Y."/>
            <person name="Uchiyama I."/>
            <person name="Ito T."/>
            <person name="Fujiyama A."/>
            <person name="Inagaki F."/>
            <person name="Takami H."/>
        </authorList>
    </citation>
    <scope>NUCLEOTIDE SEQUENCE</scope>
    <source>
        <strain evidence="1">Expedition CK06-06</strain>
    </source>
</reference>